<dbReference type="Pfam" id="PF13366">
    <property type="entry name" value="PDDEXK_3"/>
    <property type="match status" value="1"/>
</dbReference>
<comment type="caution">
    <text evidence="1">The sequence shown here is derived from an EMBL/GenBank/DDBJ whole genome shotgun (WGS) entry which is preliminary data.</text>
</comment>
<evidence type="ECO:0000313" key="2">
    <source>
        <dbReference type="Proteomes" id="UP000292085"/>
    </source>
</evidence>
<dbReference type="OrthoDB" id="9806869at2"/>
<dbReference type="NCBIfam" id="TIGR04256">
    <property type="entry name" value="GxxExxY"/>
    <property type="match status" value="1"/>
</dbReference>
<accession>A0A4Q6Y0U3</accession>
<dbReference type="RefSeq" id="WP_130154816.1">
    <property type="nucleotide sequence ID" value="NZ_SGIS01000001.1"/>
</dbReference>
<dbReference type="EMBL" id="SGIS01000001">
    <property type="protein sequence ID" value="RZF66460.1"/>
    <property type="molecule type" value="Genomic_DNA"/>
</dbReference>
<reference evidence="1 2" key="1">
    <citation type="submission" date="2019-02" db="EMBL/GenBank/DDBJ databases">
        <authorList>
            <person name="Li Y."/>
        </authorList>
    </citation>
    <scope>NUCLEOTIDE SEQUENCE [LARGE SCALE GENOMIC DNA]</scope>
    <source>
        <strain evidence="1 2">3-7</strain>
    </source>
</reference>
<protein>
    <submittedName>
        <fullName evidence="1">GxxExxY protein</fullName>
    </submittedName>
</protein>
<dbReference type="Proteomes" id="UP000292085">
    <property type="component" value="Unassembled WGS sequence"/>
</dbReference>
<evidence type="ECO:0000313" key="1">
    <source>
        <dbReference type="EMBL" id="RZF66460.1"/>
    </source>
</evidence>
<dbReference type="AlphaFoldDB" id="A0A4Q6Y0U3"/>
<dbReference type="InterPro" id="IPR026350">
    <property type="entry name" value="GxxExxY"/>
</dbReference>
<sequence>MKDIDAITGDVIDVALRLHRDLGPGLLESVYEMVLAAKLTDIGYSVVRQSPIDIEFEGLRFDAAFRVDLLIDNRLIVEIKSVERLMPVHGKQLLTYLRLMKQPVGLLINFGGETLKEGLRRVVNNHRSSAPPRLRVNQIDTSGE</sequence>
<keyword evidence="2" id="KW-1185">Reference proteome</keyword>
<proteinExistence type="predicted"/>
<organism evidence="1 2">
    <name type="scientific">Sphingomonas populi</name>
    <dbReference type="NCBI Taxonomy" id="2484750"/>
    <lineage>
        <taxon>Bacteria</taxon>
        <taxon>Pseudomonadati</taxon>
        <taxon>Pseudomonadota</taxon>
        <taxon>Alphaproteobacteria</taxon>
        <taxon>Sphingomonadales</taxon>
        <taxon>Sphingomonadaceae</taxon>
        <taxon>Sphingomonas</taxon>
    </lineage>
</organism>
<name>A0A4Q6Y0U3_9SPHN</name>
<gene>
    <name evidence="1" type="ORF">EWE75_00965</name>
</gene>